<dbReference type="eggNOG" id="KOG4069">
    <property type="taxonomic scope" value="Eukaryota"/>
</dbReference>
<evidence type="ECO:0000256" key="3">
    <source>
        <dbReference type="ARBA" id="ARBA00011396"/>
    </source>
</evidence>
<dbReference type="OrthoDB" id="2190159at2759"/>
<evidence type="ECO:0000256" key="5">
    <source>
        <dbReference type="ARBA" id="ARBA00022824"/>
    </source>
</evidence>
<name>F0ZJF9_DICPU</name>
<dbReference type="InParanoid" id="F0ZJF9"/>
<comment type="subcellular location">
    <subcellularLocation>
        <location evidence="1">Endoplasmic reticulum membrane</location>
        <topology evidence="1">Peripheral membrane protein</topology>
    </subcellularLocation>
</comment>
<evidence type="ECO:0000256" key="4">
    <source>
        <dbReference type="ARBA" id="ARBA00018463"/>
    </source>
</evidence>
<evidence type="ECO:0000256" key="6">
    <source>
        <dbReference type="ARBA" id="ARBA00023136"/>
    </source>
</evidence>
<dbReference type="VEuPathDB" id="AmoebaDB:DICPUDRAFT_22375"/>
<organism evidence="8 9">
    <name type="scientific">Dictyostelium purpureum</name>
    <name type="common">Slime mold</name>
    <dbReference type="NCBI Taxonomy" id="5786"/>
    <lineage>
        <taxon>Eukaryota</taxon>
        <taxon>Amoebozoa</taxon>
        <taxon>Evosea</taxon>
        <taxon>Eumycetozoa</taxon>
        <taxon>Dictyostelia</taxon>
        <taxon>Dictyosteliales</taxon>
        <taxon>Dictyosteliaceae</taxon>
        <taxon>Dictyostelium</taxon>
    </lineage>
</organism>
<feature type="non-terminal residue" evidence="8">
    <location>
        <position position="117"/>
    </location>
</feature>
<dbReference type="RefSeq" id="XP_003287548.1">
    <property type="nucleotide sequence ID" value="XM_003287500.1"/>
</dbReference>
<feature type="non-terminal residue" evidence="8">
    <location>
        <position position="1"/>
    </location>
</feature>
<dbReference type="KEGG" id="dpp:DICPUDRAFT_22375"/>
<dbReference type="PANTHER" id="PTHR13254">
    <property type="entry name" value="GOLGI AUTOANTIGEN, GOLGIN SUBFAMILY A, 7"/>
    <property type="match status" value="1"/>
</dbReference>
<dbReference type="STRING" id="5786.F0ZJF9"/>
<dbReference type="EMBL" id="GL871043">
    <property type="protein sequence ID" value="EGC35894.1"/>
    <property type="molecule type" value="Genomic_DNA"/>
</dbReference>
<dbReference type="AlphaFoldDB" id="F0ZJF9"/>
<gene>
    <name evidence="8" type="ORF">DICPUDRAFT_22375</name>
</gene>
<dbReference type="InterPro" id="IPR051371">
    <property type="entry name" value="Ras_palmitoyltransferase"/>
</dbReference>
<dbReference type="GeneID" id="10500528"/>
<dbReference type="InterPro" id="IPR019383">
    <property type="entry name" value="Golgin_A_7/ERF4"/>
</dbReference>
<evidence type="ECO:0000313" key="8">
    <source>
        <dbReference type="EMBL" id="EGC35894.1"/>
    </source>
</evidence>
<accession>F0ZJF9</accession>
<dbReference type="GO" id="GO:0002178">
    <property type="term" value="C:palmitoyltransferase complex"/>
    <property type="evidence" value="ECO:0000318"/>
    <property type="project" value="GO_Central"/>
</dbReference>
<dbReference type="GO" id="GO:0006612">
    <property type="term" value="P:protein targeting to membrane"/>
    <property type="evidence" value="ECO:0000318"/>
    <property type="project" value="GO_Central"/>
</dbReference>
<comment type="similarity">
    <text evidence="2">Belongs to the ERF4 family.</text>
</comment>
<sequence length="117" mass="13842">VSIQRDYRDIITKFEMQPFPEELSRNGVSLLEFENTINEINRLLQTAETIDSKSIFEECIGCLTFFSIFLFYDDKYKKCIKRITEFIERENQSLYNPKGITWINPVSNGFLKIDIII</sequence>
<comment type="subunit">
    <text evidence="3">Interacts with ERF2.</text>
</comment>
<evidence type="ECO:0000313" key="9">
    <source>
        <dbReference type="Proteomes" id="UP000001064"/>
    </source>
</evidence>
<dbReference type="Proteomes" id="UP000001064">
    <property type="component" value="Unassembled WGS sequence"/>
</dbReference>
<reference evidence="9" key="1">
    <citation type="journal article" date="2011" name="Genome Biol.">
        <title>Comparative genomics of the social amoebae Dictyostelium discoideum and Dictyostelium purpureum.</title>
        <authorList>
            <consortium name="US DOE Joint Genome Institute (JGI-PGF)"/>
            <person name="Sucgang R."/>
            <person name="Kuo A."/>
            <person name="Tian X."/>
            <person name="Salerno W."/>
            <person name="Parikh A."/>
            <person name="Feasley C.L."/>
            <person name="Dalin E."/>
            <person name="Tu H."/>
            <person name="Huang E."/>
            <person name="Barry K."/>
            <person name="Lindquist E."/>
            <person name="Shapiro H."/>
            <person name="Bruce D."/>
            <person name="Schmutz J."/>
            <person name="Salamov A."/>
            <person name="Fey P."/>
            <person name="Gaudet P."/>
            <person name="Anjard C."/>
            <person name="Babu M.M."/>
            <person name="Basu S."/>
            <person name="Bushmanova Y."/>
            <person name="van der Wel H."/>
            <person name="Katoh-Kurasawa M."/>
            <person name="Dinh C."/>
            <person name="Coutinho P.M."/>
            <person name="Saito T."/>
            <person name="Elias M."/>
            <person name="Schaap P."/>
            <person name="Kay R.R."/>
            <person name="Henrissat B."/>
            <person name="Eichinger L."/>
            <person name="Rivero F."/>
            <person name="Putnam N.H."/>
            <person name="West C.M."/>
            <person name="Loomis W.F."/>
            <person name="Chisholm R.L."/>
            <person name="Shaulsky G."/>
            <person name="Strassmann J.E."/>
            <person name="Queller D.C."/>
            <person name="Kuspa A."/>
            <person name="Grigoriev I.V."/>
        </authorList>
    </citation>
    <scope>NUCLEOTIDE SEQUENCE [LARGE SCALE GENOMIC DNA]</scope>
    <source>
        <strain evidence="9">QSDP1</strain>
    </source>
</reference>
<evidence type="ECO:0000259" key="7">
    <source>
        <dbReference type="Pfam" id="PF10256"/>
    </source>
</evidence>
<dbReference type="Pfam" id="PF10256">
    <property type="entry name" value="Erf4"/>
    <property type="match status" value="1"/>
</dbReference>
<keyword evidence="6" id="KW-0472">Membrane</keyword>
<keyword evidence="5" id="KW-0256">Endoplasmic reticulum</keyword>
<keyword evidence="9" id="KW-1185">Reference proteome</keyword>
<evidence type="ECO:0000256" key="2">
    <source>
        <dbReference type="ARBA" id="ARBA00007732"/>
    </source>
</evidence>
<evidence type="ECO:0000256" key="1">
    <source>
        <dbReference type="ARBA" id="ARBA00004406"/>
    </source>
</evidence>
<protein>
    <recommendedName>
        <fullName evidence="4">Ras modification protein ERF4</fullName>
    </recommendedName>
</protein>
<dbReference type="GO" id="GO:0005789">
    <property type="term" value="C:endoplasmic reticulum membrane"/>
    <property type="evidence" value="ECO:0007669"/>
    <property type="project" value="UniProtKB-SubCell"/>
</dbReference>
<dbReference type="PANTHER" id="PTHR13254:SF0">
    <property type="entry name" value="GOLGIN SUBFAMILY A MEMBER 7_ERF4 DOMAIN-CONTAINING PROTEIN"/>
    <property type="match status" value="1"/>
</dbReference>
<proteinExistence type="inferred from homology"/>
<feature type="domain" description="Golgin subfamily A member 7/ERF4" evidence="7">
    <location>
        <begin position="1"/>
        <end position="114"/>
    </location>
</feature>